<dbReference type="Proteomes" id="UP000190814">
    <property type="component" value="Unassembled WGS sequence"/>
</dbReference>
<dbReference type="AlphaFoldDB" id="A0A1T4VWY0"/>
<keyword evidence="3" id="KW-1185">Reference proteome</keyword>
<evidence type="ECO:0000313" key="3">
    <source>
        <dbReference type="Proteomes" id="UP000190814"/>
    </source>
</evidence>
<dbReference type="RefSeq" id="WP_078766568.1">
    <property type="nucleotide sequence ID" value="NZ_FUXZ01000010.1"/>
</dbReference>
<dbReference type="SUPFAM" id="SSF47413">
    <property type="entry name" value="lambda repressor-like DNA-binding domains"/>
    <property type="match status" value="1"/>
</dbReference>
<protein>
    <submittedName>
        <fullName evidence="2">Putative transcriptional regulator</fullName>
    </submittedName>
</protein>
<dbReference type="PROSITE" id="PS50943">
    <property type="entry name" value="HTH_CROC1"/>
    <property type="match status" value="1"/>
</dbReference>
<reference evidence="2 3" key="1">
    <citation type="submission" date="2017-02" db="EMBL/GenBank/DDBJ databases">
        <authorList>
            <person name="Peterson S.W."/>
        </authorList>
    </citation>
    <scope>NUCLEOTIDE SEQUENCE [LARGE SCALE GENOMIC DNA]</scope>
    <source>
        <strain evidence="2 3">ATCC 35992</strain>
    </source>
</reference>
<dbReference type="CDD" id="cd00093">
    <property type="entry name" value="HTH_XRE"/>
    <property type="match status" value="1"/>
</dbReference>
<dbReference type="EMBL" id="FUXZ01000010">
    <property type="protein sequence ID" value="SKA68991.1"/>
    <property type="molecule type" value="Genomic_DNA"/>
</dbReference>
<accession>A0A1T4VWY0</accession>
<evidence type="ECO:0000313" key="2">
    <source>
        <dbReference type="EMBL" id="SKA68991.1"/>
    </source>
</evidence>
<gene>
    <name evidence="2" type="ORF">SAMN02745111_01715</name>
</gene>
<organism evidence="2 3">
    <name type="scientific">Eubacterium uniforme</name>
    <dbReference type="NCBI Taxonomy" id="39495"/>
    <lineage>
        <taxon>Bacteria</taxon>
        <taxon>Bacillati</taxon>
        <taxon>Bacillota</taxon>
        <taxon>Clostridia</taxon>
        <taxon>Eubacteriales</taxon>
        <taxon>Eubacteriaceae</taxon>
        <taxon>Eubacterium</taxon>
    </lineage>
</organism>
<dbReference type="STRING" id="39495.SAMN02745111_01715"/>
<name>A0A1T4VWY0_9FIRM</name>
<dbReference type="GO" id="GO:0003677">
    <property type="term" value="F:DNA binding"/>
    <property type="evidence" value="ECO:0007669"/>
    <property type="project" value="InterPro"/>
</dbReference>
<dbReference type="InterPro" id="IPR001387">
    <property type="entry name" value="Cro/C1-type_HTH"/>
</dbReference>
<sequence>MSKKYVVKEYLTSEDIKKVRETLAMTQKEFAEFVNCSKRTVENWESNGENIKGPIVPLVEILMRQPGFVKKLEIPNKKLKLRLWYMYENMTCTIIDVDEVSREVKIRNYVDNTLYRAFGVNTEPSFEEYEDFLESRCFPRSRDKMKIELKKLGIPFYDPIMIIEKTEGRMADDKFWIKIER</sequence>
<feature type="domain" description="HTH cro/C1-type" evidence="1">
    <location>
        <begin position="16"/>
        <end position="47"/>
    </location>
</feature>
<dbReference type="Gene3D" id="1.10.260.40">
    <property type="entry name" value="lambda repressor-like DNA-binding domains"/>
    <property type="match status" value="1"/>
</dbReference>
<proteinExistence type="predicted"/>
<dbReference type="InterPro" id="IPR010982">
    <property type="entry name" value="Lambda_DNA-bd_dom_sf"/>
</dbReference>
<evidence type="ECO:0000259" key="1">
    <source>
        <dbReference type="PROSITE" id="PS50943"/>
    </source>
</evidence>